<evidence type="ECO:0000313" key="7">
    <source>
        <dbReference type="Proteomes" id="UP000271587"/>
    </source>
</evidence>
<dbReference type="PROSITE" id="PS50977">
    <property type="entry name" value="HTH_TETR_2"/>
    <property type="match status" value="1"/>
</dbReference>
<feature type="DNA-binding region" description="H-T-H motif" evidence="4">
    <location>
        <begin position="48"/>
        <end position="67"/>
    </location>
</feature>
<sequence>MPFDLPRASSVLHFDAPKRRNSSNRDVDALILDAGREEFIRKGIRGTSMSSVARAAGVSRPTLYSRYKNIDLLSGDVLRNEYVTVLEAAFEQVDSPEAFIDQIVLIADKLRQNQFINSVAQSDPDVLHHFLFEHLVGTQRRLVDYLKRLIVAVRDQANVERTGRKIREGDPEVLATFVVVTVQSAILSAPAVSYIVTGAQAWRNELHRLVSGYLLECDAP</sequence>
<feature type="domain" description="HTH tetR-type" evidence="5">
    <location>
        <begin position="25"/>
        <end position="85"/>
    </location>
</feature>
<dbReference type="PANTHER" id="PTHR30055">
    <property type="entry name" value="HTH-TYPE TRANSCRIPTIONAL REGULATOR RUTR"/>
    <property type="match status" value="1"/>
</dbReference>
<dbReference type="GO" id="GO:0003700">
    <property type="term" value="F:DNA-binding transcription factor activity"/>
    <property type="evidence" value="ECO:0007669"/>
    <property type="project" value="TreeGrafter"/>
</dbReference>
<proteinExistence type="predicted"/>
<dbReference type="InterPro" id="IPR050109">
    <property type="entry name" value="HTH-type_TetR-like_transc_reg"/>
</dbReference>
<keyword evidence="7" id="KW-1185">Reference proteome</keyword>
<name>A0A3G6J025_9CORY</name>
<evidence type="ECO:0000256" key="3">
    <source>
        <dbReference type="ARBA" id="ARBA00023163"/>
    </source>
</evidence>
<evidence type="ECO:0000259" key="5">
    <source>
        <dbReference type="PROSITE" id="PS50977"/>
    </source>
</evidence>
<keyword evidence="3" id="KW-0804">Transcription</keyword>
<dbReference type="RefSeq" id="WP_123933743.1">
    <property type="nucleotide sequence ID" value="NZ_CP033897.1"/>
</dbReference>
<dbReference type="Proteomes" id="UP000271587">
    <property type="component" value="Chromosome"/>
</dbReference>
<dbReference type="PANTHER" id="PTHR30055:SF234">
    <property type="entry name" value="HTH-TYPE TRANSCRIPTIONAL REGULATOR BETI"/>
    <property type="match status" value="1"/>
</dbReference>
<organism evidence="6 7">
    <name type="scientific">Corynebacterium gerontici</name>
    <dbReference type="NCBI Taxonomy" id="2079234"/>
    <lineage>
        <taxon>Bacteria</taxon>
        <taxon>Bacillati</taxon>
        <taxon>Actinomycetota</taxon>
        <taxon>Actinomycetes</taxon>
        <taxon>Mycobacteriales</taxon>
        <taxon>Corynebacteriaceae</taxon>
        <taxon>Corynebacterium</taxon>
    </lineage>
</organism>
<evidence type="ECO:0000256" key="4">
    <source>
        <dbReference type="PROSITE-ProRule" id="PRU00335"/>
    </source>
</evidence>
<dbReference type="OrthoDB" id="3267320at2"/>
<accession>A0A3G6J025</accession>
<protein>
    <submittedName>
        <fullName evidence="6">Transcriptional regulator, TetR family</fullName>
    </submittedName>
</protein>
<evidence type="ECO:0000313" key="6">
    <source>
        <dbReference type="EMBL" id="AZA11276.1"/>
    </source>
</evidence>
<dbReference type="Pfam" id="PF00440">
    <property type="entry name" value="TetR_N"/>
    <property type="match status" value="1"/>
</dbReference>
<evidence type="ECO:0000256" key="1">
    <source>
        <dbReference type="ARBA" id="ARBA00023015"/>
    </source>
</evidence>
<dbReference type="GO" id="GO:0000976">
    <property type="term" value="F:transcription cis-regulatory region binding"/>
    <property type="evidence" value="ECO:0007669"/>
    <property type="project" value="TreeGrafter"/>
</dbReference>
<dbReference type="InterPro" id="IPR009057">
    <property type="entry name" value="Homeodomain-like_sf"/>
</dbReference>
<gene>
    <name evidence="6" type="ORF">CGERO_04800</name>
</gene>
<keyword evidence="2 4" id="KW-0238">DNA-binding</keyword>
<reference evidence="6 7" key="1">
    <citation type="submission" date="2018-11" db="EMBL/GenBank/DDBJ databases">
        <authorList>
            <person name="Kleinhagauer T."/>
            <person name="Glaeser S.P."/>
            <person name="Spergser J."/>
            <person name="Ruckert C."/>
            <person name="Kaempfer P."/>
            <person name="Busse H.-J."/>
        </authorList>
    </citation>
    <scope>NUCLEOTIDE SEQUENCE [LARGE SCALE GENOMIC DNA]</scope>
    <source>
        <strain evidence="6 7">W8</strain>
    </source>
</reference>
<dbReference type="KEGG" id="cgk:CGERO_04800"/>
<dbReference type="InterPro" id="IPR001647">
    <property type="entry name" value="HTH_TetR"/>
</dbReference>
<dbReference type="Gene3D" id="1.10.357.10">
    <property type="entry name" value="Tetracycline Repressor, domain 2"/>
    <property type="match status" value="1"/>
</dbReference>
<dbReference type="AlphaFoldDB" id="A0A3G6J025"/>
<dbReference type="SUPFAM" id="SSF46689">
    <property type="entry name" value="Homeodomain-like"/>
    <property type="match status" value="1"/>
</dbReference>
<evidence type="ECO:0000256" key="2">
    <source>
        <dbReference type="ARBA" id="ARBA00023125"/>
    </source>
</evidence>
<dbReference type="EMBL" id="CP033897">
    <property type="protein sequence ID" value="AZA11276.1"/>
    <property type="molecule type" value="Genomic_DNA"/>
</dbReference>
<keyword evidence="1" id="KW-0805">Transcription regulation</keyword>